<proteinExistence type="predicted"/>
<evidence type="ECO:0000313" key="2">
    <source>
        <dbReference type="Proteomes" id="UP000022311"/>
    </source>
</evidence>
<dbReference type="AlphaFoldDB" id="A0AAV3M002"/>
<dbReference type="EMBL" id="JALD01000087">
    <property type="protein sequence ID" value="EUD09103.1"/>
    <property type="molecule type" value="Genomic_DNA"/>
</dbReference>
<gene>
    <name evidence="1" type="ORF">HMPREF1563_3713</name>
</gene>
<accession>A0AAV3M002</accession>
<reference evidence="1 2" key="1">
    <citation type="submission" date="2014-01" db="EMBL/GenBank/DDBJ databases">
        <authorList>
            <person name="Durkin A.S."/>
            <person name="McCorrison J."/>
            <person name="Torralba M."/>
            <person name="Gillis M."/>
            <person name="Haft D.H."/>
            <person name="Methe B."/>
            <person name="Sutton G."/>
            <person name="Nelson K.E."/>
        </authorList>
    </citation>
    <scope>NUCLEOTIDE SEQUENCE [LARGE SCALE GENOMIC DNA]</scope>
    <source>
        <strain evidence="1 2">205/92</strain>
    </source>
</reference>
<name>A0AAV3M002_9GAMM</name>
<comment type="caution">
    <text evidence="1">The sequence shown here is derived from an EMBL/GenBank/DDBJ whole genome shotgun (WGS) entry which is preliminary data.</text>
</comment>
<evidence type="ECO:0000313" key="1">
    <source>
        <dbReference type="EMBL" id="EUD09103.1"/>
    </source>
</evidence>
<protein>
    <submittedName>
        <fullName evidence="1">Uncharacterized protein</fullName>
    </submittedName>
</protein>
<sequence length="45" mass="5285">MIFDNYSEIAIDVPVCPEIQKILLIVIYQLDKNNLFLCDERVTIE</sequence>
<organism evidence="1 2">
    <name type="scientific">Providencia alcalifaciens 205/92</name>
    <dbReference type="NCBI Taxonomy" id="1256988"/>
    <lineage>
        <taxon>Bacteria</taxon>
        <taxon>Pseudomonadati</taxon>
        <taxon>Pseudomonadota</taxon>
        <taxon>Gammaproteobacteria</taxon>
        <taxon>Enterobacterales</taxon>
        <taxon>Morganellaceae</taxon>
        <taxon>Providencia</taxon>
    </lineage>
</organism>
<dbReference type="Proteomes" id="UP000022311">
    <property type="component" value="Unassembled WGS sequence"/>
</dbReference>